<protein>
    <recommendedName>
        <fullName evidence="3">Tyrosine-protein kinase ephrin type A/B receptor-like domain-containing protein</fullName>
    </recommendedName>
</protein>
<organism evidence="1 2">
    <name type="scientific">Elysia marginata</name>
    <dbReference type="NCBI Taxonomy" id="1093978"/>
    <lineage>
        <taxon>Eukaryota</taxon>
        <taxon>Metazoa</taxon>
        <taxon>Spiralia</taxon>
        <taxon>Lophotrochozoa</taxon>
        <taxon>Mollusca</taxon>
        <taxon>Gastropoda</taxon>
        <taxon>Heterobranchia</taxon>
        <taxon>Euthyneura</taxon>
        <taxon>Panpulmonata</taxon>
        <taxon>Sacoglossa</taxon>
        <taxon>Placobranchoidea</taxon>
        <taxon>Plakobranchidae</taxon>
        <taxon>Elysia</taxon>
    </lineage>
</organism>
<comment type="caution">
    <text evidence="1">The sequence shown here is derived from an EMBL/GenBank/DDBJ whole genome shotgun (WGS) entry which is preliminary data.</text>
</comment>
<accession>A0AAV4ELW9</accession>
<evidence type="ECO:0000313" key="2">
    <source>
        <dbReference type="Proteomes" id="UP000762676"/>
    </source>
</evidence>
<reference evidence="1 2" key="1">
    <citation type="journal article" date="2021" name="Elife">
        <title>Chloroplast acquisition without the gene transfer in kleptoplastic sea slugs, Plakobranchus ocellatus.</title>
        <authorList>
            <person name="Maeda T."/>
            <person name="Takahashi S."/>
            <person name="Yoshida T."/>
            <person name="Shimamura S."/>
            <person name="Takaki Y."/>
            <person name="Nagai Y."/>
            <person name="Toyoda A."/>
            <person name="Suzuki Y."/>
            <person name="Arimoto A."/>
            <person name="Ishii H."/>
            <person name="Satoh N."/>
            <person name="Nishiyama T."/>
            <person name="Hasebe M."/>
            <person name="Maruyama T."/>
            <person name="Minagawa J."/>
            <person name="Obokata J."/>
            <person name="Shigenobu S."/>
        </authorList>
    </citation>
    <scope>NUCLEOTIDE SEQUENCE [LARGE SCALE GENOMIC DNA]</scope>
</reference>
<proteinExistence type="predicted"/>
<evidence type="ECO:0008006" key="3">
    <source>
        <dbReference type="Google" id="ProtNLM"/>
    </source>
</evidence>
<keyword evidence="2" id="KW-1185">Reference proteome</keyword>
<dbReference type="EMBL" id="BMAT01007269">
    <property type="protein sequence ID" value="GFR61251.1"/>
    <property type="molecule type" value="Genomic_DNA"/>
</dbReference>
<gene>
    <name evidence="1" type="ORF">ElyMa_003552100</name>
</gene>
<name>A0AAV4ELW9_9GAST</name>
<dbReference type="Proteomes" id="UP000762676">
    <property type="component" value="Unassembled WGS sequence"/>
</dbReference>
<dbReference type="AlphaFoldDB" id="A0AAV4ELW9"/>
<sequence length="423" mass="49870">MGPTRNSEDVFPTFKKFEKRKNSLEILIRKNDLFNTSSRFSQKRQPTINRQRSKSVRYMQRYRRSSRAFNPEKSSFDRLTLETFQQLSMNCYPVSDTSAENGYFFIRQDNEFVLECEEGMIQPLYTSDHWKCGETPLLRSKYHIPTICTERILPSLVSMRQKFYFIDPISTLCNTEEFQKVLGAEWIKYMNKYHYWTFKTEGLEFVFDKFPVSDVCMPDADENGIFLTKLEVTFRVTHTPHNFTISRDAHTSVMRKFARVDRFVRNCITTLSLMRGYERPGEEQHENFFEVDKCDDKGRNVQRDQKKFLLEVPACRFCDRGLYLDKEFDSCLRCPHGWYSTVEQNECFICPTIEKFSVSADSLADCFAVKLCSDCGLDLLGEACAIAITFHLTWIVLQLWNLRINLANFLKSTTFEEDERPSW</sequence>
<evidence type="ECO:0000313" key="1">
    <source>
        <dbReference type="EMBL" id="GFR61251.1"/>
    </source>
</evidence>